<feature type="region of interest" description="Disordered" evidence="2">
    <location>
        <begin position="140"/>
        <end position="193"/>
    </location>
</feature>
<keyword evidence="5" id="KW-1185">Reference proteome</keyword>
<feature type="compositionally biased region" description="Basic and acidic residues" evidence="2">
    <location>
        <begin position="360"/>
        <end position="375"/>
    </location>
</feature>
<sequence length="485" mass="52876">MDSDPLRHLEFFSVPNNQTTNPVDQSFTLGASSTTQPPSIWDTAAALGVDVALSRPPSLAPTALSLDSLGQTPSTGFSSISPLAPSLSQQSFYFGQPRPALPMRAPRMREGHERKRSRMGTDPAPFESADYWIQFDNDESFSSVPESAEPPRPDLKGKGRDASATQRLGRRASAADPPQTTISAGRTGTNKTEDFVDDSALDKALSDEEEGFSSMNLADHLSRIDTAPPSDIPPREGLYSTPLSWERPQPGLRMDSLIGLNNSALNDAEQRRLIAIAMNPGPSMGGLGSNINLNFGDLNPGFNPTFGQGFGSMSQDPDPVSPPKYAAGQSRPPPPNAPRRQGSTSERQGSMSERQGSISDKGKEKSKLGDRTAHNDIERKYRTNLKDKIAELRDAVPALQTISENVGEDDASHPSRTPKVSKGTVLTKATEYIHQLERKNKQIMQEHRKLSQRLQAFEQLLSATARPAYTMPTYSRTLFDPRGFC</sequence>
<feature type="compositionally biased region" description="Polar residues" evidence="2">
    <location>
        <begin position="14"/>
        <end position="35"/>
    </location>
</feature>
<feature type="region of interest" description="Disordered" evidence="2">
    <location>
        <begin position="98"/>
        <end position="126"/>
    </location>
</feature>
<evidence type="ECO:0000313" key="4">
    <source>
        <dbReference type="EMBL" id="KAK0708258.1"/>
    </source>
</evidence>
<feature type="region of interest" description="Disordered" evidence="2">
    <location>
        <begin position="13"/>
        <end position="35"/>
    </location>
</feature>
<dbReference type="Pfam" id="PF00010">
    <property type="entry name" value="HLH"/>
    <property type="match status" value="1"/>
</dbReference>
<proteinExistence type="predicted"/>
<feature type="coiled-coil region" evidence="1">
    <location>
        <begin position="426"/>
        <end position="460"/>
    </location>
</feature>
<feature type="compositionally biased region" description="Polar residues" evidence="2">
    <location>
        <begin position="178"/>
        <end position="190"/>
    </location>
</feature>
<dbReference type="PROSITE" id="PS50888">
    <property type="entry name" value="BHLH"/>
    <property type="match status" value="1"/>
</dbReference>
<name>A0AA40DQE9_9PEZI</name>
<gene>
    <name evidence="4" type="ORF">B0H67DRAFT_603283</name>
</gene>
<keyword evidence="4" id="KW-0238">DNA-binding</keyword>
<dbReference type="AlphaFoldDB" id="A0AA40DQE9"/>
<dbReference type="SUPFAM" id="SSF47459">
    <property type="entry name" value="HLH, helix-loop-helix DNA-binding domain"/>
    <property type="match status" value="1"/>
</dbReference>
<keyword evidence="1" id="KW-0175">Coiled coil</keyword>
<feature type="domain" description="BHLH" evidence="3">
    <location>
        <begin position="369"/>
        <end position="436"/>
    </location>
</feature>
<reference evidence="4" key="1">
    <citation type="submission" date="2023-06" db="EMBL/GenBank/DDBJ databases">
        <title>Genome-scale phylogeny and comparative genomics of the fungal order Sordariales.</title>
        <authorList>
            <consortium name="Lawrence Berkeley National Laboratory"/>
            <person name="Hensen N."/>
            <person name="Bonometti L."/>
            <person name="Westerberg I."/>
            <person name="Brannstrom I.O."/>
            <person name="Guillou S."/>
            <person name="Cros-Aarteil S."/>
            <person name="Calhoun S."/>
            <person name="Haridas S."/>
            <person name="Kuo A."/>
            <person name="Mondo S."/>
            <person name="Pangilinan J."/>
            <person name="Riley R."/>
            <person name="Labutti K."/>
            <person name="Andreopoulos B."/>
            <person name="Lipzen A."/>
            <person name="Chen C."/>
            <person name="Yanf M."/>
            <person name="Daum C."/>
            <person name="Ng V."/>
            <person name="Clum A."/>
            <person name="Steindorff A."/>
            <person name="Ohm R."/>
            <person name="Martin F."/>
            <person name="Silar P."/>
            <person name="Natvig D."/>
            <person name="Lalanne C."/>
            <person name="Gautier V."/>
            <person name="Ament-Velasquez S.L."/>
            <person name="Kruys A."/>
            <person name="Hutchinson M.I."/>
            <person name="Powell A.J."/>
            <person name="Barry K."/>
            <person name="Miller A.N."/>
            <person name="Grigoriev I.V."/>
            <person name="Debuchy R."/>
            <person name="Gladieux P."/>
            <person name="Thoren M.H."/>
            <person name="Johannesson H."/>
        </authorList>
    </citation>
    <scope>NUCLEOTIDE SEQUENCE</scope>
    <source>
        <strain evidence="4">SMH4607-1</strain>
    </source>
</reference>
<dbReference type="Gene3D" id="4.10.280.10">
    <property type="entry name" value="Helix-loop-helix DNA-binding domain"/>
    <property type="match status" value="1"/>
</dbReference>
<feature type="region of interest" description="Disordered" evidence="2">
    <location>
        <begin position="216"/>
        <end position="249"/>
    </location>
</feature>
<feature type="compositionally biased region" description="Polar residues" evidence="2">
    <location>
        <begin position="341"/>
        <end position="358"/>
    </location>
</feature>
<dbReference type="InterPro" id="IPR052099">
    <property type="entry name" value="Regulatory_TF_Diverse"/>
</dbReference>
<comment type="caution">
    <text evidence="4">The sequence shown here is derived from an EMBL/GenBank/DDBJ whole genome shotgun (WGS) entry which is preliminary data.</text>
</comment>
<organism evidence="4 5">
    <name type="scientific">Lasiosphaeris hirsuta</name>
    <dbReference type="NCBI Taxonomy" id="260670"/>
    <lineage>
        <taxon>Eukaryota</taxon>
        <taxon>Fungi</taxon>
        <taxon>Dikarya</taxon>
        <taxon>Ascomycota</taxon>
        <taxon>Pezizomycotina</taxon>
        <taxon>Sordariomycetes</taxon>
        <taxon>Sordariomycetidae</taxon>
        <taxon>Sordariales</taxon>
        <taxon>Lasiosphaeriaceae</taxon>
        <taxon>Lasiosphaeris</taxon>
    </lineage>
</organism>
<dbReference type="SMART" id="SM00353">
    <property type="entry name" value="HLH"/>
    <property type="match status" value="1"/>
</dbReference>
<dbReference type="Proteomes" id="UP001172102">
    <property type="component" value="Unassembled WGS sequence"/>
</dbReference>
<protein>
    <submittedName>
        <fullName evidence="4">Helix-loop-helix DNA-binding domain-containing protein</fullName>
    </submittedName>
</protein>
<evidence type="ECO:0000259" key="3">
    <source>
        <dbReference type="PROSITE" id="PS50888"/>
    </source>
</evidence>
<evidence type="ECO:0000256" key="2">
    <source>
        <dbReference type="SAM" id="MobiDB-lite"/>
    </source>
</evidence>
<dbReference type="EMBL" id="JAUKUA010000006">
    <property type="protein sequence ID" value="KAK0708258.1"/>
    <property type="molecule type" value="Genomic_DNA"/>
</dbReference>
<evidence type="ECO:0000256" key="1">
    <source>
        <dbReference type="SAM" id="Coils"/>
    </source>
</evidence>
<dbReference type="GO" id="GO:0046983">
    <property type="term" value="F:protein dimerization activity"/>
    <property type="evidence" value="ECO:0007669"/>
    <property type="project" value="InterPro"/>
</dbReference>
<evidence type="ECO:0000313" key="5">
    <source>
        <dbReference type="Proteomes" id="UP001172102"/>
    </source>
</evidence>
<feature type="region of interest" description="Disordered" evidence="2">
    <location>
        <begin position="306"/>
        <end position="375"/>
    </location>
</feature>
<accession>A0AA40DQE9</accession>
<dbReference type="PANTHER" id="PTHR47336:SF2">
    <property type="entry name" value="TRANSCRIPTION FACTOR HMS1-RELATED"/>
    <property type="match status" value="1"/>
</dbReference>
<dbReference type="InterPro" id="IPR011598">
    <property type="entry name" value="bHLH_dom"/>
</dbReference>
<dbReference type="InterPro" id="IPR036638">
    <property type="entry name" value="HLH_DNA-bd_sf"/>
</dbReference>
<feature type="compositionally biased region" description="Basic and acidic residues" evidence="2">
    <location>
        <begin position="149"/>
        <end position="161"/>
    </location>
</feature>
<dbReference type="PANTHER" id="PTHR47336">
    <property type="entry name" value="TRANSCRIPTION FACTOR HMS1-RELATED"/>
    <property type="match status" value="1"/>
</dbReference>
<dbReference type="GO" id="GO:0003677">
    <property type="term" value="F:DNA binding"/>
    <property type="evidence" value="ECO:0007669"/>
    <property type="project" value="UniProtKB-KW"/>
</dbReference>